<evidence type="ECO:0000256" key="2">
    <source>
        <dbReference type="SAM" id="MobiDB-lite"/>
    </source>
</evidence>
<evidence type="ECO:0008006" key="5">
    <source>
        <dbReference type="Google" id="ProtNLM"/>
    </source>
</evidence>
<keyword evidence="4" id="KW-1185">Reference proteome</keyword>
<gene>
    <name evidence="3" type="ORF">WMY93_007292</name>
</gene>
<dbReference type="Gene3D" id="3.30.250.20">
    <property type="entry name" value="L1 transposable element, C-terminal domain"/>
    <property type="match status" value="1"/>
</dbReference>
<dbReference type="Proteomes" id="UP001460270">
    <property type="component" value="Unassembled WGS sequence"/>
</dbReference>
<sequence>MAANLRKYKYEASSSTRTSAAAAKSSDSTAASQTTPSPAPIADMDVTAIKADILASLRQDISTIITQEIKNAFADNFASLKSDIHDVKIEINNNTAAIRAELDQVKADVKSVGDGLSTWSDEMVAVQETVTSLKKEMQVLKNKCEDLEGRMRRGNIRIVGVAEIQGSSTPETISSLLKEVFRLDREVRVERSHRSLTQWRPGDAPRAIIAKLNSEGDAADILRRARRGKLHYRGSPIAIFPDYTASVAKARAAFTDVRKMLHDKPGIRYGILYPARFRVTYNNVEKEFVDASKAMNYVKENILQSTEEENTLIPENTIMFDP</sequence>
<protein>
    <recommendedName>
        <fullName evidence="5">L1 transposable element RRM domain-containing protein</fullName>
    </recommendedName>
</protein>
<feature type="compositionally biased region" description="Low complexity" evidence="2">
    <location>
        <begin position="12"/>
        <end position="41"/>
    </location>
</feature>
<feature type="region of interest" description="Disordered" evidence="2">
    <location>
        <begin position="1"/>
        <end position="41"/>
    </location>
</feature>
<evidence type="ECO:0000313" key="3">
    <source>
        <dbReference type="EMBL" id="KAK7930897.1"/>
    </source>
</evidence>
<dbReference type="PANTHER" id="PTHR11505">
    <property type="entry name" value="L1 TRANSPOSABLE ELEMENT-RELATED"/>
    <property type="match status" value="1"/>
</dbReference>
<accession>A0AAW0PPT1</accession>
<evidence type="ECO:0000256" key="1">
    <source>
        <dbReference type="SAM" id="Coils"/>
    </source>
</evidence>
<proteinExistence type="predicted"/>
<organism evidence="3 4">
    <name type="scientific">Mugilogobius chulae</name>
    <name type="common">yellowstripe goby</name>
    <dbReference type="NCBI Taxonomy" id="88201"/>
    <lineage>
        <taxon>Eukaryota</taxon>
        <taxon>Metazoa</taxon>
        <taxon>Chordata</taxon>
        <taxon>Craniata</taxon>
        <taxon>Vertebrata</taxon>
        <taxon>Euteleostomi</taxon>
        <taxon>Actinopterygii</taxon>
        <taxon>Neopterygii</taxon>
        <taxon>Teleostei</taxon>
        <taxon>Neoteleostei</taxon>
        <taxon>Acanthomorphata</taxon>
        <taxon>Gobiaria</taxon>
        <taxon>Gobiiformes</taxon>
        <taxon>Gobioidei</taxon>
        <taxon>Gobiidae</taxon>
        <taxon>Gobionellinae</taxon>
        <taxon>Mugilogobius</taxon>
    </lineage>
</organism>
<dbReference type="AlphaFoldDB" id="A0AAW0PPT1"/>
<dbReference type="InterPro" id="IPR042566">
    <property type="entry name" value="L1_C"/>
</dbReference>
<name>A0AAW0PPT1_9GOBI</name>
<comment type="caution">
    <text evidence="3">The sequence shown here is derived from an EMBL/GenBank/DDBJ whole genome shotgun (WGS) entry which is preliminary data.</text>
</comment>
<keyword evidence="1" id="KW-0175">Coiled coil</keyword>
<evidence type="ECO:0000313" key="4">
    <source>
        <dbReference type="Proteomes" id="UP001460270"/>
    </source>
</evidence>
<reference evidence="4" key="1">
    <citation type="submission" date="2024-04" db="EMBL/GenBank/DDBJ databases">
        <title>Salinicola lusitanus LLJ914,a marine bacterium isolated from the Okinawa Trough.</title>
        <authorList>
            <person name="Li J."/>
        </authorList>
    </citation>
    <scope>NUCLEOTIDE SEQUENCE [LARGE SCALE GENOMIC DNA]</scope>
</reference>
<dbReference type="EMBL" id="JBBPFD010000004">
    <property type="protein sequence ID" value="KAK7930897.1"/>
    <property type="molecule type" value="Genomic_DNA"/>
</dbReference>
<feature type="coiled-coil region" evidence="1">
    <location>
        <begin position="123"/>
        <end position="157"/>
    </location>
</feature>
<dbReference type="InterPro" id="IPR004244">
    <property type="entry name" value="Transposase_22"/>
</dbReference>